<keyword evidence="3" id="KW-1185">Reference proteome</keyword>
<organism evidence="2 3">
    <name type="scientific">Pyrenophora seminiperda CCB06</name>
    <dbReference type="NCBI Taxonomy" id="1302712"/>
    <lineage>
        <taxon>Eukaryota</taxon>
        <taxon>Fungi</taxon>
        <taxon>Dikarya</taxon>
        <taxon>Ascomycota</taxon>
        <taxon>Pezizomycotina</taxon>
        <taxon>Dothideomycetes</taxon>
        <taxon>Pleosporomycetidae</taxon>
        <taxon>Pleosporales</taxon>
        <taxon>Pleosporineae</taxon>
        <taxon>Pleosporaceae</taxon>
        <taxon>Pyrenophora</taxon>
    </lineage>
</organism>
<proteinExistence type="predicted"/>
<protein>
    <submittedName>
        <fullName evidence="2">Uncharacterized protein</fullName>
    </submittedName>
</protein>
<evidence type="ECO:0000313" key="2">
    <source>
        <dbReference type="EMBL" id="RMZ66279.1"/>
    </source>
</evidence>
<accession>A0A3M7LVN6</accession>
<name>A0A3M7LVN6_9PLEO</name>
<feature type="region of interest" description="Disordered" evidence="1">
    <location>
        <begin position="198"/>
        <end position="218"/>
    </location>
</feature>
<reference evidence="2 3" key="1">
    <citation type="journal article" date="2014" name="PLoS ONE">
        <title>De novo Genome Assembly of the Fungal Plant Pathogen Pyrenophora semeniperda.</title>
        <authorList>
            <person name="Soliai M.M."/>
            <person name="Meyer S.E."/>
            <person name="Udall J.A."/>
            <person name="Elzinga D.E."/>
            <person name="Hermansen R.A."/>
            <person name="Bodily P.M."/>
            <person name="Hart A.A."/>
            <person name="Coleman C.E."/>
        </authorList>
    </citation>
    <scope>NUCLEOTIDE SEQUENCE [LARGE SCALE GENOMIC DNA]</scope>
    <source>
        <strain evidence="2 3">CCB06</strain>
        <tissue evidence="2">Mycelium</tissue>
    </source>
</reference>
<sequence>MILTSSFYPQHPMPHYAAYTPPRPSPLSPRAAAAAAAPALFTMSSPIREKPPADMMLGGGGGQSHVHHHHHRAYKTNPMLQMQTRDVATKRRRDMFFKRVQTKREDKKWEARGEQIQQLDFVAERRRWEAEKARQAPRENEEDGFIEEEVLLEDADDAAAAAGGLPHQQHAPLFEAGMTEADWVAAQEEYEVQQLVASMEQESHGPSSPSQHYGSDDDDYDAIFMECAMGVGNEPFQHQHQHQQQAQAAFDTDMDMDMDTDMMEG</sequence>
<dbReference type="OrthoDB" id="5279705at2759"/>
<dbReference type="AlphaFoldDB" id="A0A3M7LVN6"/>
<dbReference type="EMBL" id="KE747806">
    <property type="protein sequence ID" value="RMZ66279.1"/>
    <property type="molecule type" value="Genomic_DNA"/>
</dbReference>
<gene>
    <name evidence="2" type="ORF">GMOD_00005367</name>
</gene>
<feature type="compositionally biased region" description="Polar residues" evidence="1">
    <location>
        <begin position="204"/>
        <end position="213"/>
    </location>
</feature>
<dbReference type="Proteomes" id="UP000265663">
    <property type="component" value="Unassembled WGS sequence"/>
</dbReference>
<evidence type="ECO:0000256" key="1">
    <source>
        <dbReference type="SAM" id="MobiDB-lite"/>
    </source>
</evidence>
<evidence type="ECO:0000313" key="3">
    <source>
        <dbReference type="Proteomes" id="UP000265663"/>
    </source>
</evidence>